<keyword evidence="2" id="KW-1185">Reference proteome</keyword>
<accession>A0ABT5WR46</accession>
<evidence type="ECO:0000313" key="1">
    <source>
        <dbReference type="EMBL" id="MDE8652517.1"/>
    </source>
</evidence>
<comment type="caution">
    <text evidence="1">The sequence shown here is derived from an EMBL/GenBank/DDBJ whole genome shotgun (WGS) entry which is preliminary data.</text>
</comment>
<dbReference type="Proteomes" id="UP001216253">
    <property type="component" value="Unassembled WGS sequence"/>
</dbReference>
<protein>
    <recommendedName>
        <fullName evidence="3">Nuclear transport factor 2 family protein</fullName>
    </recommendedName>
</protein>
<dbReference type="EMBL" id="JARESE010000041">
    <property type="protein sequence ID" value="MDE8652517.1"/>
    <property type="molecule type" value="Genomic_DNA"/>
</dbReference>
<sequence>MEIITATATSDELGPLTRIVNAYAETHGRLTAAGISSPADWEPLGEYVAIDEFRRVGAYLEEFDWQEYCQFLTDWAEGTRFEMTVFRITEAGRVVIQEIEERHYRGEEFIRKNVVAIYAFNADNKIVHLDIYEQASDSGRWIIEAASAAMA</sequence>
<evidence type="ECO:0008006" key="3">
    <source>
        <dbReference type="Google" id="ProtNLM"/>
    </source>
</evidence>
<organism evidence="1 2">
    <name type="scientific">Novosphingobium album</name>
    <name type="common">ex Liu et al. 2023</name>
    <dbReference type="NCBI Taxonomy" id="3031130"/>
    <lineage>
        <taxon>Bacteria</taxon>
        <taxon>Pseudomonadati</taxon>
        <taxon>Pseudomonadota</taxon>
        <taxon>Alphaproteobacteria</taxon>
        <taxon>Sphingomonadales</taxon>
        <taxon>Sphingomonadaceae</taxon>
        <taxon>Novosphingobium</taxon>
    </lineage>
</organism>
<reference evidence="1 2" key="1">
    <citation type="submission" date="2023-03" db="EMBL/GenBank/DDBJ databases">
        <title>NovoSphingobium album sp. nov. isolated from polycyclic aromatic hydrocarbons- and heavy-metal polluted soil.</title>
        <authorList>
            <person name="Liu Z."/>
            <person name="Wang K."/>
        </authorList>
    </citation>
    <scope>NUCLEOTIDE SEQUENCE [LARGE SCALE GENOMIC DNA]</scope>
    <source>
        <strain evidence="1 2">H3SJ31-1</strain>
    </source>
</reference>
<proteinExistence type="predicted"/>
<evidence type="ECO:0000313" key="2">
    <source>
        <dbReference type="Proteomes" id="UP001216253"/>
    </source>
</evidence>
<gene>
    <name evidence="1" type="ORF">PYV00_12480</name>
</gene>
<name>A0ABT5WR46_9SPHN</name>
<dbReference type="RefSeq" id="WP_275228598.1">
    <property type="nucleotide sequence ID" value="NZ_JARESE010000041.1"/>
</dbReference>